<evidence type="ECO:0000256" key="4">
    <source>
        <dbReference type="ARBA" id="ARBA00022679"/>
    </source>
</evidence>
<dbReference type="PANTHER" id="PTHR21015:SF22">
    <property type="entry name" value="GLYCOSYLTRANSFERASE"/>
    <property type="match status" value="1"/>
</dbReference>
<evidence type="ECO:0000256" key="5">
    <source>
        <dbReference type="ARBA" id="ARBA00022960"/>
    </source>
</evidence>
<evidence type="ECO:0000313" key="14">
    <source>
        <dbReference type="Proteomes" id="UP000608522"/>
    </source>
</evidence>
<keyword evidence="8 10" id="KW-0131">Cell cycle</keyword>
<comment type="pathway">
    <text evidence="10">Cell wall biogenesis; peptidoglycan biosynthesis.</text>
</comment>
<dbReference type="InterPro" id="IPR007235">
    <property type="entry name" value="Glyco_trans_28_C"/>
</dbReference>
<evidence type="ECO:0000256" key="3">
    <source>
        <dbReference type="ARBA" id="ARBA00022676"/>
    </source>
</evidence>
<organism evidence="13 14">
    <name type="scientific">Streptomyces spororaveus</name>
    <dbReference type="NCBI Taxonomy" id="284039"/>
    <lineage>
        <taxon>Bacteria</taxon>
        <taxon>Bacillati</taxon>
        <taxon>Actinomycetota</taxon>
        <taxon>Actinomycetes</taxon>
        <taxon>Kitasatosporales</taxon>
        <taxon>Streptomycetaceae</taxon>
        <taxon>Streptomyces</taxon>
    </lineage>
</organism>
<feature type="binding site" evidence="10">
    <location>
        <position position="318"/>
    </location>
    <ligand>
        <name>UDP-N-acetyl-alpha-D-glucosamine</name>
        <dbReference type="ChEBI" id="CHEBI:57705"/>
    </ligand>
</feature>
<evidence type="ECO:0000256" key="9">
    <source>
        <dbReference type="ARBA" id="ARBA00023316"/>
    </source>
</evidence>
<dbReference type="EMBL" id="BNED01000005">
    <property type="protein sequence ID" value="GHI81561.1"/>
    <property type="molecule type" value="Genomic_DNA"/>
</dbReference>
<dbReference type="HAMAP" id="MF_00033">
    <property type="entry name" value="MurG"/>
    <property type="match status" value="1"/>
</dbReference>
<comment type="caution">
    <text evidence="13">The sequence shown here is derived from an EMBL/GenBank/DDBJ whole genome shotgun (WGS) entry which is preliminary data.</text>
</comment>
<comment type="subcellular location">
    <subcellularLocation>
        <location evidence="10">Cell membrane</location>
        <topology evidence="10">Peripheral membrane protein</topology>
        <orientation evidence="10">Cytoplasmic side</orientation>
    </subcellularLocation>
</comment>
<reference evidence="14" key="1">
    <citation type="submission" date="2023-07" db="EMBL/GenBank/DDBJ databases">
        <title>Whole genome shotgun sequence of Streptomyces spororaveus NBRC 15456.</title>
        <authorList>
            <person name="Komaki H."/>
            <person name="Tamura T."/>
        </authorList>
    </citation>
    <scope>NUCLEOTIDE SEQUENCE [LARGE SCALE GENOMIC DNA]</scope>
    <source>
        <strain evidence="14">NBRC 15456</strain>
    </source>
</reference>
<dbReference type="RefSeq" id="WP_202202675.1">
    <property type="nucleotide sequence ID" value="NZ_BAAATO010000018.1"/>
</dbReference>
<name>A0ABQ3TMD8_9ACTN</name>
<evidence type="ECO:0000256" key="1">
    <source>
        <dbReference type="ARBA" id="ARBA00022475"/>
    </source>
</evidence>
<evidence type="ECO:0000256" key="2">
    <source>
        <dbReference type="ARBA" id="ARBA00022618"/>
    </source>
</evidence>
<sequence length="396" mass="40094">MTTTTSHSSAALSVVIGAGGTGGHIYPGLALAEALRAAVPGAVVSFIGTERGLETELIPGAGYRLHTVDMIPFDPALGAKRYLLPAALLRSAHQARAVIRAQGAHAVVGMGGYPSAPAVLGARLAGLPAVIHESNAVPGRANQFAARLTPHVAVAFDRSRAHLSGGARALTTGMPISAALAGLAGLPGPDRVALRAEARRALGVPAGRRLVVFNGGSLGAVRLTRAAAALADLWQYRDDVQLLVKTGPAALADTVADLVSTGGERIARALPYLDRMDLVYAAADLVVCRAGSATVAELAATGVPSVLVPYPYAPGDHQTHNARVLSDAGAGLLLPDAETTAESLAGLIGPLLADPARLSAMAGAADPGPHARAAELLAAEVLRVAGLVPTPHLERI</sequence>
<evidence type="ECO:0000256" key="6">
    <source>
        <dbReference type="ARBA" id="ARBA00022984"/>
    </source>
</evidence>
<evidence type="ECO:0000256" key="8">
    <source>
        <dbReference type="ARBA" id="ARBA00023306"/>
    </source>
</evidence>
<evidence type="ECO:0000259" key="11">
    <source>
        <dbReference type="Pfam" id="PF03033"/>
    </source>
</evidence>
<gene>
    <name evidence="13" type="primary">murG_2</name>
    <name evidence="10" type="synonym">murG</name>
    <name evidence="13" type="ORF">Sspor_71220</name>
</gene>
<keyword evidence="4 10" id="KW-0808">Transferase</keyword>
<accession>A0ABQ3TMD8</accession>
<comment type="caution">
    <text evidence="10">Lacks conserved residue(s) required for the propagation of feature annotation.</text>
</comment>
<dbReference type="CDD" id="cd03785">
    <property type="entry name" value="GT28_MurG"/>
    <property type="match status" value="1"/>
</dbReference>
<dbReference type="GO" id="GO:0016740">
    <property type="term" value="F:transferase activity"/>
    <property type="evidence" value="ECO:0007669"/>
    <property type="project" value="UniProtKB-KW"/>
</dbReference>
<keyword evidence="9 10" id="KW-0961">Cell wall biogenesis/degradation</keyword>
<feature type="binding site" evidence="10">
    <location>
        <position position="217"/>
    </location>
    <ligand>
        <name>UDP-N-acetyl-alpha-D-glucosamine</name>
        <dbReference type="ChEBI" id="CHEBI:57705"/>
    </ligand>
</feature>
<dbReference type="Pfam" id="PF03033">
    <property type="entry name" value="Glyco_transf_28"/>
    <property type="match status" value="1"/>
</dbReference>
<keyword evidence="5 10" id="KW-0133">Cell shape</keyword>
<dbReference type="SUPFAM" id="SSF53756">
    <property type="entry name" value="UDP-Glycosyltransferase/glycogen phosphorylase"/>
    <property type="match status" value="1"/>
</dbReference>
<comment type="catalytic activity">
    <reaction evidence="10">
        <text>di-trans,octa-cis-undecaprenyl diphospho-N-acetyl-alpha-D-muramoyl-L-alanyl-D-glutamyl-meso-2,6-diaminopimeloyl-D-alanyl-D-alanine + UDP-N-acetyl-alpha-D-glucosamine = di-trans,octa-cis-undecaprenyl diphospho-[N-acetyl-alpha-D-glucosaminyl-(1-&gt;4)]-N-acetyl-alpha-D-muramoyl-L-alanyl-D-glutamyl-meso-2,6-diaminopimeloyl-D-alanyl-D-alanine + UDP + H(+)</text>
        <dbReference type="Rhea" id="RHEA:31227"/>
        <dbReference type="ChEBI" id="CHEBI:15378"/>
        <dbReference type="ChEBI" id="CHEBI:57705"/>
        <dbReference type="ChEBI" id="CHEBI:58223"/>
        <dbReference type="ChEBI" id="CHEBI:61387"/>
        <dbReference type="ChEBI" id="CHEBI:61388"/>
        <dbReference type="EC" id="2.4.1.227"/>
    </reaction>
</comment>
<feature type="domain" description="Glycosyl transferase family 28 C-terminal" evidence="12">
    <location>
        <begin position="211"/>
        <end position="368"/>
    </location>
</feature>
<evidence type="ECO:0000313" key="13">
    <source>
        <dbReference type="EMBL" id="GHI81561.1"/>
    </source>
</evidence>
<keyword evidence="2 10" id="KW-0132">Cell division</keyword>
<keyword evidence="6 10" id="KW-0573">Peptidoglycan synthesis</keyword>
<evidence type="ECO:0000259" key="12">
    <source>
        <dbReference type="Pfam" id="PF04101"/>
    </source>
</evidence>
<dbReference type="Proteomes" id="UP000608522">
    <property type="component" value="Unassembled WGS sequence"/>
</dbReference>
<feature type="domain" description="Glycosyltransferase family 28 N-terminal" evidence="11">
    <location>
        <begin position="14"/>
        <end position="151"/>
    </location>
</feature>
<proteinExistence type="inferred from homology"/>
<protein>
    <recommendedName>
        <fullName evidence="10">UDP-N-acetylglucosamine--N-acetylmuramyl-(pentapeptide) pyrophosphoryl-undecaprenol N-acetylglucosamine transferase</fullName>
        <ecNumber evidence="10">2.4.1.227</ecNumber>
    </recommendedName>
    <alternativeName>
        <fullName evidence="10">Undecaprenyl-PP-MurNAc-pentapeptide-UDPGlcNAc GlcNAc transferase</fullName>
    </alternativeName>
</protein>
<comment type="function">
    <text evidence="10">Cell wall formation. Catalyzes the transfer of a GlcNAc subunit on undecaprenyl-pyrophosphoryl-MurNAc-pentapeptide (lipid intermediate I) to form undecaprenyl-pyrophosphoryl-MurNAc-(pentapeptide)GlcNAc (lipid intermediate II).</text>
</comment>
<feature type="binding site" evidence="10">
    <location>
        <position position="135"/>
    </location>
    <ligand>
        <name>UDP-N-acetyl-alpha-D-glucosamine</name>
        <dbReference type="ChEBI" id="CHEBI:57705"/>
    </ligand>
</feature>
<dbReference type="InterPro" id="IPR006009">
    <property type="entry name" value="GlcNAc_MurG"/>
</dbReference>
<dbReference type="Gene3D" id="3.40.50.2000">
    <property type="entry name" value="Glycogen Phosphorylase B"/>
    <property type="match status" value="2"/>
</dbReference>
<comment type="similarity">
    <text evidence="10">Belongs to the glycosyltransferase 28 family. MurG subfamily.</text>
</comment>
<keyword evidence="14" id="KW-1185">Reference proteome</keyword>
<dbReference type="Pfam" id="PF04101">
    <property type="entry name" value="Glyco_tran_28_C"/>
    <property type="match status" value="1"/>
</dbReference>
<dbReference type="PANTHER" id="PTHR21015">
    <property type="entry name" value="UDP-N-ACETYLGLUCOSAMINE--N-ACETYLMURAMYL-(PENTAPEPTIDE) PYROPHOSPHORYL-UNDECAPRENOL N-ACETYLGLUCOSAMINE TRANSFERASE 1"/>
    <property type="match status" value="1"/>
</dbReference>
<keyword evidence="3 10" id="KW-0328">Glycosyltransferase</keyword>
<keyword evidence="7 10" id="KW-0472">Membrane</keyword>
<evidence type="ECO:0000256" key="7">
    <source>
        <dbReference type="ARBA" id="ARBA00023136"/>
    </source>
</evidence>
<keyword evidence="1 10" id="KW-1003">Cell membrane</keyword>
<evidence type="ECO:0000256" key="10">
    <source>
        <dbReference type="HAMAP-Rule" id="MF_00033"/>
    </source>
</evidence>
<dbReference type="EC" id="2.4.1.227" evidence="10"/>
<dbReference type="InterPro" id="IPR004276">
    <property type="entry name" value="GlycoTrans_28_N"/>
</dbReference>
<feature type="binding site" evidence="10">
    <location>
        <begin position="21"/>
        <end position="23"/>
    </location>
    <ligand>
        <name>UDP-N-acetyl-alpha-D-glucosamine</name>
        <dbReference type="ChEBI" id="CHEBI:57705"/>
    </ligand>
</feature>